<evidence type="ECO:0000256" key="11">
    <source>
        <dbReference type="SAM" id="MobiDB-lite"/>
    </source>
</evidence>
<dbReference type="GeneID" id="17306027"/>
<organism evidence="12">
    <name type="scientific">Guillardia theta (strain CCMP2712)</name>
    <name type="common">Cryptophyte</name>
    <dbReference type="NCBI Taxonomy" id="905079"/>
    <lineage>
        <taxon>Eukaryota</taxon>
        <taxon>Cryptophyceae</taxon>
        <taxon>Pyrenomonadales</taxon>
        <taxon>Geminigeraceae</taxon>
        <taxon>Guillardia</taxon>
    </lineage>
</organism>
<protein>
    <recommendedName>
        <fullName evidence="10">Transcription elongation factor 1 homolog</fullName>
    </recommendedName>
</protein>
<evidence type="ECO:0000313" key="14">
    <source>
        <dbReference type="Proteomes" id="UP000011087"/>
    </source>
</evidence>
<dbReference type="EnsemblProtists" id="EKX49297">
    <property type="protein sequence ID" value="EKX49297"/>
    <property type="gene ID" value="GUITHDRAFT_151502"/>
</dbReference>
<dbReference type="InterPro" id="IPR007808">
    <property type="entry name" value="Elf1"/>
</dbReference>
<reference evidence="14" key="2">
    <citation type="submission" date="2012-11" db="EMBL/GenBank/DDBJ databases">
        <authorList>
            <person name="Kuo A."/>
            <person name="Curtis B.A."/>
            <person name="Tanifuji G."/>
            <person name="Burki F."/>
            <person name="Gruber A."/>
            <person name="Irimia M."/>
            <person name="Maruyama S."/>
            <person name="Arias M.C."/>
            <person name="Ball S.G."/>
            <person name="Gile G.H."/>
            <person name="Hirakawa Y."/>
            <person name="Hopkins J.F."/>
            <person name="Rensing S.A."/>
            <person name="Schmutz J."/>
            <person name="Symeonidi A."/>
            <person name="Elias M."/>
            <person name="Eveleigh R.J."/>
            <person name="Herman E.K."/>
            <person name="Klute M.J."/>
            <person name="Nakayama T."/>
            <person name="Obornik M."/>
            <person name="Reyes-Prieto A."/>
            <person name="Armbrust E.V."/>
            <person name="Aves S.J."/>
            <person name="Beiko R.G."/>
            <person name="Coutinho P."/>
            <person name="Dacks J.B."/>
            <person name="Durnford D.G."/>
            <person name="Fast N.M."/>
            <person name="Green B.R."/>
            <person name="Grisdale C."/>
            <person name="Hempe F."/>
            <person name="Henrissat B."/>
            <person name="Hoppner M.P."/>
            <person name="Ishida K.-I."/>
            <person name="Kim E."/>
            <person name="Koreny L."/>
            <person name="Kroth P.G."/>
            <person name="Liu Y."/>
            <person name="Malik S.-B."/>
            <person name="Maier U.G."/>
            <person name="McRose D."/>
            <person name="Mock T."/>
            <person name="Neilson J.A."/>
            <person name="Onodera N.T."/>
            <person name="Poole A.M."/>
            <person name="Pritham E.J."/>
            <person name="Richards T.A."/>
            <person name="Rocap G."/>
            <person name="Roy S.W."/>
            <person name="Sarai C."/>
            <person name="Schaack S."/>
            <person name="Shirato S."/>
            <person name="Slamovits C.H."/>
            <person name="Spencer D.F."/>
            <person name="Suzuki S."/>
            <person name="Worden A.Z."/>
            <person name="Zauner S."/>
            <person name="Barry K."/>
            <person name="Bell C."/>
            <person name="Bharti A.K."/>
            <person name="Crow J.A."/>
            <person name="Grimwood J."/>
            <person name="Kramer R."/>
            <person name="Lindquist E."/>
            <person name="Lucas S."/>
            <person name="Salamov A."/>
            <person name="McFadden G.I."/>
            <person name="Lane C.E."/>
            <person name="Keeling P.J."/>
            <person name="Gray M.W."/>
            <person name="Grigoriev I.V."/>
            <person name="Archibald J.M."/>
        </authorList>
    </citation>
    <scope>NUCLEOTIDE SEQUENCE</scope>
    <source>
        <strain evidence="14">CCMP2712</strain>
    </source>
</reference>
<evidence type="ECO:0000256" key="10">
    <source>
        <dbReference type="RuleBase" id="RU364033"/>
    </source>
</evidence>
<dbReference type="AlphaFoldDB" id="L1JLS2"/>
<keyword evidence="14" id="KW-1185">Reference proteome</keyword>
<evidence type="ECO:0000256" key="6">
    <source>
        <dbReference type="ARBA" id="ARBA00022833"/>
    </source>
</evidence>
<evidence type="ECO:0000256" key="2">
    <source>
        <dbReference type="ARBA" id="ARBA00004123"/>
    </source>
</evidence>
<dbReference type="EMBL" id="JH992982">
    <property type="protein sequence ID" value="EKX49297.1"/>
    <property type="molecule type" value="Genomic_DNA"/>
</dbReference>
<feature type="region of interest" description="Disordered" evidence="11">
    <location>
        <begin position="80"/>
        <end position="112"/>
    </location>
</feature>
<keyword evidence="8 10" id="KW-0804">Transcription</keyword>
<name>L1JLS2_GUITC</name>
<dbReference type="KEGG" id="gtt:GUITHDRAFT_151502"/>
<evidence type="ECO:0000313" key="12">
    <source>
        <dbReference type="EMBL" id="EKX49297.1"/>
    </source>
</evidence>
<dbReference type="GO" id="GO:0008270">
    <property type="term" value="F:zinc ion binding"/>
    <property type="evidence" value="ECO:0007669"/>
    <property type="project" value="UniProtKB-KW"/>
</dbReference>
<dbReference type="InterPro" id="IPR038567">
    <property type="entry name" value="T_Elf1_sf"/>
</dbReference>
<dbReference type="PANTHER" id="PTHR20934:SF0">
    <property type="entry name" value="TRANSCRIPTION ELONGATION FACTOR 1 HOMOLOG"/>
    <property type="match status" value="1"/>
</dbReference>
<dbReference type="Proteomes" id="UP000011087">
    <property type="component" value="Unassembled WGS sequence"/>
</dbReference>
<dbReference type="STRING" id="905079.L1JLS2"/>
<feature type="compositionally biased region" description="Acidic residues" evidence="11">
    <location>
        <begin position="101"/>
        <end position="112"/>
    </location>
</feature>
<reference evidence="12 14" key="1">
    <citation type="journal article" date="2012" name="Nature">
        <title>Algal genomes reveal evolutionary mosaicism and the fate of nucleomorphs.</title>
        <authorList>
            <consortium name="DOE Joint Genome Institute"/>
            <person name="Curtis B.A."/>
            <person name="Tanifuji G."/>
            <person name="Burki F."/>
            <person name="Gruber A."/>
            <person name="Irimia M."/>
            <person name="Maruyama S."/>
            <person name="Arias M.C."/>
            <person name="Ball S.G."/>
            <person name="Gile G.H."/>
            <person name="Hirakawa Y."/>
            <person name="Hopkins J.F."/>
            <person name="Kuo A."/>
            <person name="Rensing S.A."/>
            <person name="Schmutz J."/>
            <person name="Symeonidi A."/>
            <person name="Elias M."/>
            <person name="Eveleigh R.J."/>
            <person name="Herman E.K."/>
            <person name="Klute M.J."/>
            <person name="Nakayama T."/>
            <person name="Obornik M."/>
            <person name="Reyes-Prieto A."/>
            <person name="Armbrust E.V."/>
            <person name="Aves S.J."/>
            <person name="Beiko R.G."/>
            <person name="Coutinho P."/>
            <person name="Dacks J.B."/>
            <person name="Durnford D.G."/>
            <person name="Fast N.M."/>
            <person name="Green B.R."/>
            <person name="Grisdale C.J."/>
            <person name="Hempel F."/>
            <person name="Henrissat B."/>
            <person name="Hoppner M.P."/>
            <person name="Ishida K."/>
            <person name="Kim E."/>
            <person name="Koreny L."/>
            <person name="Kroth P.G."/>
            <person name="Liu Y."/>
            <person name="Malik S.B."/>
            <person name="Maier U.G."/>
            <person name="McRose D."/>
            <person name="Mock T."/>
            <person name="Neilson J.A."/>
            <person name="Onodera N.T."/>
            <person name="Poole A.M."/>
            <person name="Pritham E.J."/>
            <person name="Richards T.A."/>
            <person name="Rocap G."/>
            <person name="Roy S.W."/>
            <person name="Sarai C."/>
            <person name="Schaack S."/>
            <person name="Shirato S."/>
            <person name="Slamovits C.H."/>
            <person name="Spencer D.F."/>
            <person name="Suzuki S."/>
            <person name="Worden A.Z."/>
            <person name="Zauner S."/>
            <person name="Barry K."/>
            <person name="Bell C."/>
            <person name="Bharti A.K."/>
            <person name="Crow J.A."/>
            <person name="Grimwood J."/>
            <person name="Kramer R."/>
            <person name="Lindquist E."/>
            <person name="Lucas S."/>
            <person name="Salamov A."/>
            <person name="McFadden G.I."/>
            <person name="Lane C.E."/>
            <person name="Keeling P.J."/>
            <person name="Gray M.W."/>
            <person name="Grigoriev I.V."/>
            <person name="Archibald J.M."/>
        </authorList>
    </citation>
    <scope>NUCLEOTIDE SEQUENCE</scope>
    <source>
        <strain evidence="12 14">CCMP2712</strain>
    </source>
</reference>
<feature type="compositionally biased region" description="Low complexity" evidence="11">
    <location>
        <begin position="83"/>
        <end position="95"/>
    </location>
</feature>
<dbReference type="OMA" id="CLDANKK"/>
<accession>L1JLS2</accession>
<proteinExistence type="inferred from homology"/>
<sequence length="112" mass="12501">MGKRKSAKKVQKKERPKVMSKFDCPFCNHEGCIRIAIIKKAKLATVKCTTCGQDWATTVTALTEPIDVFCEWIDACEKKNQEAPSHGHGGASSSARPRDEDKDDEDEDEDDD</sequence>
<keyword evidence="6 10" id="KW-0862">Zinc</keyword>
<dbReference type="PaxDb" id="55529-EKX49297"/>
<comment type="function">
    <text evidence="1 10">Transcription elongation factor implicated in the maintenance of proper chromatin structure in actively transcribed regions.</text>
</comment>
<evidence type="ECO:0000256" key="8">
    <source>
        <dbReference type="ARBA" id="ARBA00023163"/>
    </source>
</evidence>
<dbReference type="Pfam" id="PF05129">
    <property type="entry name" value="Zn_ribbon_Elf1"/>
    <property type="match status" value="1"/>
</dbReference>
<dbReference type="Gene3D" id="2.20.25.190">
    <property type="match status" value="1"/>
</dbReference>
<evidence type="ECO:0000256" key="3">
    <source>
        <dbReference type="ARBA" id="ARBA00009730"/>
    </source>
</evidence>
<dbReference type="FunFam" id="2.20.25.190:FF:000001">
    <property type="entry name" value="Transcription elongation factor 1 homolog"/>
    <property type="match status" value="1"/>
</dbReference>
<dbReference type="eggNOG" id="KOG3214">
    <property type="taxonomic scope" value="Eukaryota"/>
</dbReference>
<dbReference type="RefSeq" id="XP_005836277.1">
    <property type="nucleotide sequence ID" value="XM_005836220.1"/>
</dbReference>
<reference evidence="13" key="3">
    <citation type="submission" date="2016-03" db="UniProtKB">
        <authorList>
            <consortium name="EnsemblProtists"/>
        </authorList>
    </citation>
    <scope>IDENTIFICATION</scope>
</reference>
<dbReference type="OrthoDB" id="445983at2759"/>
<dbReference type="PANTHER" id="PTHR20934">
    <property type="entry name" value="TRANSCRIPTION ELONGATION FACTOR 1 HOMOLOG"/>
    <property type="match status" value="1"/>
</dbReference>
<dbReference type="SUPFAM" id="SSF57783">
    <property type="entry name" value="Zinc beta-ribbon"/>
    <property type="match status" value="1"/>
</dbReference>
<evidence type="ECO:0000256" key="4">
    <source>
        <dbReference type="ARBA" id="ARBA00022723"/>
    </source>
</evidence>
<comment type="subcellular location">
    <subcellularLocation>
        <location evidence="2 10">Nucleus</location>
    </subcellularLocation>
</comment>
<evidence type="ECO:0000313" key="13">
    <source>
        <dbReference type="EnsemblProtists" id="EKX49297"/>
    </source>
</evidence>
<keyword evidence="5 10" id="KW-0863">Zinc-finger</keyword>
<comment type="similarity">
    <text evidence="3 10">Belongs to the ELOF1 family.</text>
</comment>
<gene>
    <name evidence="12" type="ORF">GUITHDRAFT_151502</name>
</gene>
<dbReference type="GO" id="GO:0006368">
    <property type="term" value="P:transcription elongation by RNA polymerase II"/>
    <property type="evidence" value="ECO:0007669"/>
    <property type="project" value="TreeGrafter"/>
</dbReference>
<keyword evidence="7 10" id="KW-0805">Transcription regulation</keyword>
<evidence type="ECO:0000256" key="9">
    <source>
        <dbReference type="ARBA" id="ARBA00023242"/>
    </source>
</evidence>
<dbReference type="GO" id="GO:0005634">
    <property type="term" value="C:nucleus"/>
    <property type="evidence" value="ECO:0007669"/>
    <property type="project" value="UniProtKB-SubCell"/>
</dbReference>
<evidence type="ECO:0000256" key="7">
    <source>
        <dbReference type="ARBA" id="ARBA00023015"/>
    </source>
</evidence>
<dbReference type="GO" id="GO:0000993">
    <property type="term" value="F:RNA polymerase II complex binding"/>
    <property type="evidence" value="ECO:0007669"/>
    <property type="project" value="TreeGrafter"/>
</dbReference>
<dbReference type="HOGENOM" id="CLU_105983_2_2_1"/>
<keyword evidence="4 10" id="KW-0479">Metal-binding</keyword>
<evidence type="ECO:0000256" key="1">
    <source>
        <dbReference type="ARBA" id="ARBA00003357"/>
    </source>
</evidence>
<keyword evidence="9 10" id="KW-0539">Nucleus</keyword>
<evidence type="ECO:0000256" key="5">
    <source>
        <dbReference type="ARBA" id="ARBA00022771"/>
    </source>
</evidence>